<evidence type="ECO:0000256" key="1">
    <source>
        <dbReference type="ARBA" id="ARBA00002397"/>
    </source>
</evidence>
<protein>
    <submittedName>
        <fullName evidence="4">Flagellar export chaperone FlgN</fullName>
    </submittedName>
</protein>
<name>A0A8J7QAC0_9BACT</name>
<dbReference type="GO" id="GO:0044780">
    <property type="term" value="P:bacterial-type flagellum assembly"/>
    <property type="evidence" value="ECO:0007669"/>
    <property type="project" value="InterPro"/>
</dbReference>
<dbReference type="SUPFAM" id="SSF140566">
    <property type="entry name" value="FlgN-like"/>
    <property type="match status" value="1"/>
</dbReference>
<reference evidence="4" key="1">
    <citation type="submission" date="2021-03" db="EMBL/GenBank/DDBJ databases">
        <authorList>
            <person name="Wang G."/>
        </authorList>
    </citation>
    <scope>NUCLEOTIDE SEQUENCE</scope>
    <source>
        <strain evidence="4">KCTC 12899</strain>
    </source>
</reference>
<evidence type="ECO:0000256" key="3">
    <source>
        <dbReference type="ARBA" id="ARBA00022795"/>
    </source>
</evidence>
<comment type="function">
    <text evidence="1">Required for the efficient initiation of filament assembly.</text>
</comment>
<evidence type="ECO:0000313" key="4">
    <source>
        <dbReference type="EMBL" id="MBO1317096.1"/>
    </source>
</evidence>
<organism evidence="4 5">
    <name type="scientific">Acanthopleuribacter pedis</name>
    <dbReference type="NCBI Taxonomy" id="442870"/>
    <lineage>
        <taxon>Bacteria</taxon>
        <taxon>Pseudomonadati</taxon>
        <taxon>Acidobacteriota</taxon>
        <taxon>Holophagae</taxon>
        <taxon>Acanthopleuribacterales</taxon>
        <taxon>Acanthopleuribacteraceae</taxon>
        <taxon>Acanthopleuribacter</taxon>
    </lineage>
</organism>
<proteinExistence type="inferred from homology"/>
<comment type="caution">
    <text evidence="4">The sequence shown here is derived from an EMBL/GenBank/DDBJ whole genome shotgun (WGS) entry which is preliminary data.</text>
</comment>
<comment type="similarity">
    <text evidence="2">Belongs to the FlgN family.</text>
</comment>
<keyword evidence="4" id="KW-0282">Flagellum</keyword>
<evidence type="ECO:0000256" key="2">
    <source>
        <dbReference type="ARBA" id="ARBA00007703"/>
    </source>
</evidence>
<keyword evidence="3" id="KW-1005">Bacterial flagellum biogenesis</keyword>
<dbReference type="Pfam" id="PF05130">
    <property type="entry name" value="FlgN"/>
    <property type="match status" value="1"/>
</dbReference>
<dbReference type="Proteomes" id="UP000664417">
    <property type="component" value="Unassembled WGS sequence"/>
</dbReference>
<keyword evidence="4" id="KW-0969">Cilium</keyword>
<evidence type="ECO:0000313" key="5">
    <source>
        <dbReference type="Proteomes" id="UP000664417"/>
    </source>
</evidence>
<keyword evidence="4" id="KW-0966">Cell projection</keyword>
<sequence length="166" mass="19468">MNALLAKLEALLVHKIQVLTELAERQKALREFLIKPDWYRFFEMTQPQEALLTNLQQIMAAQDALLTEIAKRRGLQRFKSLKALLPYVDARSRDRISDAIDQIRHITHECRKYSRQSQMLQQAQWKFLERWANQGVPGALQQPNAYNAQGYAHQVFNTHSRIQQQV</sequence>
<dbReference type="AlphaFoldDB" id="A0A8J7QAC0"/>
<accession>A0A8J7QAC0</accession>
<keyword evidence="5" id="KW-1185">Reference proteome</keyword>
<dbReference type="InterPro" id="IPR036679">
    <property type="entry name" value="FlgN-like_sf"/>
</dbReference>
<dbReference type="RefSeq" id="WP_207856330.1">
    <property type="nucleotide sequence ID" value="NZ_JAFREP010000001.1"/>
</dbReference>
<dbReference type="EMBL" id="JAFREP010000001">
    <property type="protein sequence ID" value="MBO1317096.1"/>
    <property type="molecule type" value="Genomic_DNA"/>
</dbReference>
<dbReference type="InterPro" id="IPR007809">
    <property type="entry name" value="FlgN-like"/>
</dbReference>
<gene>
    <name evidence="4" type="primary">flgN</name>
    <name evidence="4" type="ORF">J3U88_01405</name>
</gene>